<gene>
    <name evidence="2" type="ORF">QR680_006098</name>
</gene>
<dbReference type="Proteomes" id="UP001175271">
    <property type="component" value="Unassembled WGS sequence"/>
</dbReference>
<keyword evidence="1" id="KW-0812">Transmembrane</keyword>
<protein>
    <recommendedName>
        <fullName evidence="4">Beta-N-acetylhexosaminidase</fullName>
    </recommendedName>
</protein>
<dbReference type="PANTHER" id="PTHR21040:SF12">
    <property type="entry name" value="BETA-N-ACETYLHEXOSAMINIDASE"/>
    <property type="match status" value="1"/>
</dbReference>
<dbReference type="PANTHER" id="PTHR21040">
    <property type="entry name" value="BCDNA.GH04120"/>
    <property type="match status" value="1"/>
</dbReference>
<sequence>MRKDFFFRYCFVIHWKKLFLSLLAFSFTVYIILWTFFIPIFQNANYYDNDPSKTRRRCHQFQERIVHFDLKGIPPRVTYFRKIFPFLRRMNATGVLMEYEDMFPYSGELAVLARNNSYTVEEIHEICQLAKQNKLDLIPLVPTFGNVEFILKHKKFSFLKEKKDQSTICPSNGESAKLIKKMLRQIYRTHSKVSKLTSIHIGMNDPAHYAEDKRCKTRVVYELNGDRNALKLDHLTKIASYVKQKLKVKRVLVWHDILVGIDAKTLNDSDAGSLISPVLWHYDWNSGDDAAFPSGTFAKFAEIFDNILFAGAFKGSRGEGQNMNDIYNYLHNVFGHIHNCGKHNDVLNGTLSGMILTGRSRYKHASGLCELLPENLPTLVAQLHFLSNNYRMEEKNLIDSTVQLLEYPRSASDPLRPKIIETSKFELFYAHTFTRPVDSNFVDSDFPGNEIFIELEKLRLVEWKMENLRIEDTRLVLNEIDTEKQEIEKRLRPALLQYFYEKDVDEWFVNNFY</sequence>
<evidence type="ECO:0008006" key="4">
    <source>
        <dbReference type="Google" id="ProtNLM"/>
    </source>
</evidence>
<dbReference type="AlphaFoldDB" id="A0AA39HU98"/>
<proteinExistence type="predicted"/>
<dbReference type="Gene3D" id="3.20.20.80">
    <property type="entry name" value="Glycosidases"/>
    <property type="match status" value="1"/>
</dbReference>
<dbReference type="SUPFAM" id="SSF51445">
    <property type="entry name" value="(Trans)glycosidases"/>
    <property type="match status" value="1"/>
</dbReference>
<keyword evidence="1" id="KW-0472">Membrane</keyword>
<keyword evidence="1" id="KW-1133">Transmembrane helix</keyword>
<name>A0AA39HU98_9BILA</name>
<reference evidence="2" key="1">
    <citation type="submission" date="2023-06" db="EMBL/GenBank/DDBJ databases">
        <title>Genomic analysis of the entomopathogenic nematode Steinernema hermaphroditum.</title>
        <authorList>
            <person name="Schwarz E.M."/>
            <person name="Heppert J.K."/>
            <person name="Baniya A."/>
            <person name="Schwartz H.T."/>
            <person name="Tan C.-H."/>
            <person name="Antoshechkin I."/>
            <person name="Sternberg P.W."/>
            <person name="Goodrich-Blair H."/>
            <person name="Dillman A.R."/>
        </authorList>
    </citation>
    <scope>NUCLEOTIDE SEQUENCE</scope>
    <source>
        <strain evidence="2">PS9179</strain>
        <tissue evidence="2">Whole animal</tissue>
    </source>
</reference>
<organism evidence="2 3">
    <name type="scientific">Steinernema hermaphroditum</name>
    <dbReference type="NCBI Taxonomy" id="289476"/>
    <lineage>
        <taxon>Eukaryota</taxon>
        <taxon>Metazoa</taxon>
        <taxon>Ecdysozoa</taxon>
        <taxon>Nematoda</taxon>
        <taxon>Chromadorea</taxon>
        <taxon>Rhabditida</taxon>
        <taxon>Tylenchina</taxon>
        <taxon>Panagrolaimomorpha</taxon>
        <taxon>Strongyloidoidea</taxon>
        <taxon>Steinernematidae</taxon>
        <taxon>Steinernema</taxon>
    </lineage>
</organism>
<accession>A0AA39HU98</accession>
<comment type="caution">
    <text evidence="2">The sequence shown here is derived from an EMBL/GenBank/DDBJ whole genome shotgun (WGS) entry which is preliminary data.</text>
</comment>
<dbReference type="EMBL" id="JAUCMV010000003">
    <property type="protein sequence ID" value="KAK0412223.1"/>
    <property type="molecule type" value="Genomic_DNA"/>
</dbReference>
<feature type="transmembrane region" description="Helical" evidence="1">
    <location>
        <begin position="20"/>
        <end position="41"/>
    </location>
</feature>
<keyword evidence="3" id="KW-1185">Reference proteome</keyword>
<dbReference type="GO" id="GO:0015929">
    <property type="term" value="F:hexosaminidase activity"/>
    <property type="evidence" value="ECO:0007669"/>
    <property type="project" value="InterPro"/>
</dbReference>
<dbReference type="InterPro" id="IPR017853">
    <property type="entry name" value="GH"/>
</dbReference>
<evidence type="ECO:0000313" key="2">
    <source>
        <dbReference type="EMBL" id="KAK0412223.1"/>
    </source>
</evidence>
<evidence type="ECO:0000313" key="3">
    <source>
        <dbReference type="Proteomes" id="UP001175271"/>
    </source>
</evidence>
<evidence type="ECO:0000256" key="1">
    <source>
        <dbReference type="SAM" id="Phobius"/>
    </source>
</evidence>
<dbReference type="InterPro" id="IPR038901">
    <property type="entry name" value="HEXDC-like"/>
</dbReference>